<dbReference type="AlphaFoldDB" id="A0A1B9BWQ1"/>
<comment type="caution">
    <text evidence="3">The sequence shown here is derived from an EMBL/GenBank/DDBJ whole genome shotgun (WGS) entry which is preliminary data.</text>
</comment>
<dbReference type="InterPro" id="IPR017585">
    <property type="entry name" value="SAF_FlgA"/>
</dbReference>
<dbReference type="Proteomes" id="UP000093129">
    <property type="component" value="Unassembled WGS sequence"/>
</dbReference>
<feature type="signal peptide" evidence="1">
    <location>
        <begin position="1"/>
        <end position="29"/>
    </location>
</feature>
<dbReference type="PANTHER" id="PTHR36307">
    <property type="entry name" value="FLAGELLA BASAL BODY P-RING FORMATION PROTEIN FLGA"/>
    <property type="match status" value="1"/>
</dbReference>
<proteinExistence type="inferred from homology"/>
<dbReference type="NCBIfam" id="TIGR03170">
    <property type="entry name" value="flgA_cterm"/>
    <property type="match status" value="1"/>
</dbReference>
<dbReference type="Gene3D" id="2.30.30.760">
    <property type="match status" value="1"/>
</dbReference>
<dbReference type="InterPro" id="IPR039246">
    <property type="entry name" value="Flagellar_FlgA"/>
</dbReference>
<evidence type="ECO:0000313" key="4">
    <source>
        <dbReference type="Proteomes" id="UP000093129"/>
    </source>
</evidence>
<dbReference type="PANTHER" id="PTHR36307:SF1">
    <property type="entry name" value="FLAGELLA BASAL BODY P-RING FORMATION PROTEIN FLGA"/>
    <property type="match status" value="1"/>
</dbReference>
<evidence type="ECO:0000259" key="2">
    <source>
        <dbReference type="Pfam" id="PF13144"/>
    </source>
</evidence>
<gene>
    <name evidence="3" type="ORF">BBC27_14680</name>
</gene>
<dbReference type="GO" id="GO:0044780">
    <property type="term" value="P:bacterial-type flagellum assembly"/>
    <property type="evidence" value="ECO:0007669"/>
    <property type="project" value="InterPro"/>
</dbReference>
<keyword evidence="1" id="KW-1005">Bacterial flagellum biogenesis</keyword>
<sequence length="241" mass="26219">MCCIHKWHICNKYTAMLVMFNMYIIQAHAGNLTEWERATSVVQAAHLVLVRENPTPDAQVTALAPTTHGWLTACQSPLQARMTDRSAWAATVAVSCATPRWTIYVPFTFTLWRPVVLAADFLRAGAVIKHQDLTVRRELISAETGPVCFSEGSVVGKVLNANVNTGAKIDPQNLVAPEIIHQGQQVTLEARFGNVRIRAEGIALNDGRLGSALLVRNTESGKVVTGIVQLDGKVLLTPGKS</sequence>
<protein>
    <recommendedName>
        <fullName evidence="1">Flagella basal body P-ring formation protein FlgA</fullName>
    </recommendedName>
</protein>
<comment type="function">
    <text evidence="1">Involved in the assembly process of the P-ring formation. It may associate with FlgF on the rod constituting a structure essential for the P-ring assembly or may act as a modulator protein for the P-ring assembly.</text>
</comment>
<keyword evidence="1" id="KW-0732">Signal</keyword>
<evidence type="ECO:0000256" key="1">
    <source>
        <dbReference type="RuleBase" id="RU362063"/>
    </source>
</evidence>
<reference evidence="3 4" key="1">
    <citation type="submission" date="2016-07" db="EMBL/GenBank/DDBJ databases">
        <title>Draft genome of a psychrotolerant acidophile Acidithiobacillus ferrivorans strain YL15.</title>
        <authorList>
            <person name="Peng T."/>
            <person name="Ma L."/>
            <person name="Nan M."/>
            <person name="An N."/>
            <person name="Wang M."/>
            <person name="Qiu G."/>
            <person name="Zeng W."/>
        </authorList>
    </citation>
    <scope>NUCLEOTIDE SEQUENCE [LARGE SCALE GENOMIC DNA]</scope>
    <source>
        <strain evidence="3 4">YL15</strain>
    </source>
</reference>
<dbReference type="EMBL" id="MASQ01000100">
    <property type="protein sequence ID" value="OCB02142.1"/>
    <property type="molecule type" value="Genomic_DNA"/>
</dbReference>
<feature type="domain" description="Flagella basal body P-ring formation protein FlgA SAF" evidence="2">
    <location>
        <begin position="114"/>
        <end position="234"/>
    </location>
</feature>
<organism evidence="3 4">
    <name type="scientific">Acidithiobacillus ferrivorans</name>
    <dbReference type="NCBI Taxonomy" id="160808"/>
    <lineage>
        <taxon>Bacteria</taxon>
        <taxon>Pseudomonadati</taxon>
        <taxon>Pseudomonadota</taxon>
        <taxon>Acidithiobacillia</taxon>
        <taxon>Acidithiobacillales</taxon>
        <taxon>Acidithiobacillaceae</taxon>
        <taxon>Acidithiobacillus</taxon>
    </lineage>
</organism>
<evidence type="ECO:0000313" key="3">
    <source>
        <dbReference type="EMBL" id="OCB02142.1"/>
    </source>
</evidence>
<dbReference type="Gene3D" id="3.90.1210.10">
    <property type="entry name" value="Antifreeze-like/N-acetylneuraminic acid synthase C-terminal domain"/>
    <property type="match status" value="1"/>
</dbReference>
<keyword evidence="3" id="KW-0966">Cell projection</keyword>
<keyword evidence="1" id="KW-0574">Periplasm</keyword>
<name>A0A1B9BWQ1_9PROT</name>
<dbReference type="Pfam" id="PF13144">
    <property type="entry name" value="ChapFlgA"/>
    <property type="match status" value="1"/>
</dbReference>
<keyword evidence="3" id="KW-0282">Flagellum</keyword>
<keyword evidence="3" id="KW-0969">Cilium</keyword>
<accession>A0A1B9BWQ1</accession>
<comment type="similarity">
    <text evidence="1">Belongs to the FlgA family.</text>
</comment>
<feature type="chain" id="PRO_5008448323" description="Flagella basal body P-ring formation protein FlgA" evidence="1">
    <location>
        <begin position="30"/>
        <end position="241"/>
    </location>
</feature>
<dbReference type="GO" id="GO:0042597">
    <property type="term" value="C:periplasmic space"/>
    <property type="evidence" value="ECO:0007669"/>
    <property type="project" value="UniProtKB-SubCell"/>
</dbReference>
<comment type="subcellular location">
    <subcellularLocation>
        <location evidence="1">Periplasm</location>
    </subcellularLocation>
</comment>